<dbReference type="RefSeq" id="WP_139517064.1">
    <property type="nucleotide sequence ID" value="NZ_CP040896.1"/>
</dbReference>
<dbReference type="GO" id="GO:0031012">
    <property type="term" value="C:extracellular matrix"/>
    <property type="evidence" value="ECO:0007669"/>
    <property type="project" value="InterPro"/>
</dbReference>
<organism evidence="9 10">
    <name type="scientific">Hymenobacter jejuensis</name>
    <dbReference type="NCBI Taxonomy" id="2502781"/>
    <lineage>
        <taxon>Bacteria</taxon>
        <taxon>Pseudomonadati</taxon>
        <taxon>Bacteroidota</taxon>
        <taxon>Cytophagia</taxon>
        <taxon>Cytophagales</taxon>
        <taxon>Hymenobacteraceae</taxon>
        <taxon>Hymenobacter</taxon>
    </lineage>
</organism>
<dbReference type="PROSITE" id="PS00546">
    <property type="entry name" value="CYSTEINE_SWITCH"/>
    <property type="match status" value="1"/>
</dbReference>
<keyword evidence="7" id="KW-0482">Metalloprotease</keyword>
<dbReference type="GO" id="GO:0004222">
    <property type="term" value="F:metalloendopeptidase activity"/>
    <property type="evidence" value="ECO:0007669"/>
    <property type="project" value="InterPro"/>
</dbReference>
<evidence type="ECO:0000313" key="9">
    <source>
        <dbReference type="EMBL" id="QDA61887.1"/>
    </source>
</evidence>
<evidence type="ECO:0000256" key="6">
    <source>
        <dbReference type="ARBA" id="ARBA00022833"/>
    </source>
</evidence>
<dbReference type="Proteomes" id="UP000305398">
    <property type="component" value="Chromosome"/>
</dbReference>
<comment type="cofactor">
    <cofactor evidence="1">
        <name>Zn(2+)</name>
        <dbReference type="ChEBI" id="CHEBI:29105"/>
    </cofactor>
</comment>
<evidence type="ECO:0000256" key="5">
    <source>
        <dbReference type="ARBA" id="ARBA00022801"/>
    </source>
</evidence>
<evidence type="ECO:0000256" key="3">
    <source>
        <dbReference type="ARBA" id="ARBA00022723"/>
    </source>
</evidence>
<evidence type="ECO:0000313" key="10">
    <source>
        <dbReference type="Proteomes" id="UP000305398"/>
    </source>
</evidence>
<keyword evidence="3" id="KW-0479">Metal-binding</keyword>
<name>A0A5B8A3V2_9BACT</name>
<evidence type="ECO:0000256" key="4">
    <source>
        <dbReference type="ARBA" id="ARBA00022729"/>
    </source>
</evidence>
<evidence type="ECO:0000256" key="8">
    <source>
        <dbReference type="ARBA" id="ARBA00023145"/>
    </source>
</evidence>
<evidence type="ECO:0000256" key="1">
    <source>
        <dbReference type="ARBA" id="ARBA00001947"/>
    </source>
</evidence>
<dbReference type="OrthoDB" id="894008at2"/>
<dbReference type="EMBL" id="CP040896">
    <property type="protein sequence ID" value="QDA61887.1"/>
    <property type="molecule type" value="Genomic_DNA"/>
</dbReference>
<keyword evidence="10" id="KW-1185">Reference proteome</keyword>
<protein>
    <recommendedName>
        <fullName evidence="11">DUF2007 domain-containing protein</fullName>
    </recommendedName>
</protein>
<keyword evidence="4" id="KW-0732">Signal</keyword>
<keyword evidence="6" id="KW-0862">Zinc</keyword>
<evidence type="ECO:0000256" key="7">
    <source>
        <dbReference type="ARBA" id="ARBA00023049"/>
    </source>
</evidence>
<proteinExistence type="predicted"/>
<gene>
    <name evidence="9" type="ORF">FHG12_18075</name>
</gene>
<dbReference type="GO" id="GO:0006508">
    <property type="term" value="P:proteolysis"/>
    <property type="evidence" value="ECO:0007669"/>
    <property type="project" value="UniProtKB-KW"/>
</dbReference>
<keyword evidence="2" id="KW-0645">Protease</keyword>
<reference evidence="9 10" key="1">
    <citation type="submission" date="2019-06" db="EMBL/GenBank/DDBJ databases">
        <authorList>
            <person name="Srinivasan S."/>
        </authorList>
    </citation>
    <scope>NUCLEOTIDE SEQUENCE [LARGE SCALE GENOMIC DNA]</scope>
    <source>
        <strain evidence="9 10">17J68-5</strain>
    </source>
</reference>
<evidence type="ECO:0008006" key="11">
    <source>
        <dbReference type="Google" id="ProtNLM"/>
    </source>
</evidence>
<dbReference type="GO" id="GO:0008270">
    <property type="term" value="F:zinc ion binding"/>
    <property type="evidence" value="ECO:0007669"/>
    <property type="project" value="InterPro"/>
</dbReference>
<accession>A0A5B8A3V2</accession>
<sequence length="116" mass="13009">MLVPAANYLTYAEAVGLYNQLLDAEIVSLVKTCGPPSLPFGDGLYYQLLIEADETAAAQEILAEFERKRTEPLPQRCPRCGSPDAWPVPRTSWLKRLFYAGTTLYQCRNCGEEFSE</sequence>
<dbReference type="AlphaFoldDB" id="A0A5B8A3V2"/>
<dbReference type="KEGG" id="hyj:FHG12_18075"/>
<keyword evidence="5" id="KW-0378">Hydrolase</keyword>
<dbReference type="InterPro" id="IPR021158">
    <property type="entry name" value="Pept_M10A_Zn_BS"/>
</dbReference>
<evidence type="ECO:0000256" key="2">
    <source>
        <dbReference type="ARBA" id="ARBA00022670"/>
    </source>
</evidence>
<keyword evidence="8" id="KW-0865">Zymogen</keyword>